<comment type="caution">
    <text evidence="1">The sequence shown here is derived from an EMBL/GenBank/DDBJ whole genome shotgun (WGS) entry which is preliminary data.</text>
</comment>
<name>A0A231GWW1_9NOCA</name>
<evidence type="ECO:0000313" key="2">
    <source>
        <dbReference type="Proteomes" id="UP000215506"/>
    </source>
</evidence>
<accession>A0A231GWW1</accession>
<sequence length="88" mass="9282">MEDLSRAAGAASTLSKLVVRQQTREVLDHFGSCPECGYAANAFMNVTYYADGTATVTTRGTCGLPCGWSGPTEVTKMTGPTSPRVDFA</sequence>
<proteinExistence type="predicted"/>
<gene>
    <name evidence="1" type="ORF">B7C42_06859</name>
</gene>
<dbReference type="AlphaFoldDB" id="A0A231GWW1"/>
<organism evidence="1 2">
    <name type="scientific">Nocardia cerradoensis</name>
    <dbReference type="NCBI Taxonomy" id="85688"/>
    <lineage>
        <taxon>Bacteria</taxon>
        <taxon>Bacillati</taxon>
        <taxon>Actinomycetota</taxon>
        <taxon>Actinomycetes</taxon>
        <taxon>Mycobacteriales</taxon>
        <taxon>Nocardiaceae</taxon>
        <taxon>Nocardia</taxon>
    </lineage>
</organism>
<reference evidence="1 2" key="1">
    <citation type="submission" date="2017-07" db="EMBL/GenBank/DDBJ databases">
        <title>First draft Genome Sequence of Nocardia cerradoensis isolated from human infection.</title>
        <authorList>
            <person name="Carrasco G."/>
        </authorList>
    </citation>
    <scope>NUCLEOTIDE SEQUENCE [LARGE SCALE GENOMIC DNA]</scope>
    <source>
        <strain evidence="1 2">CNM20130759</strain>
    </source>
</reference>
<dbReference type="RefSeq" id="WP_143860373.1">
    <property type="nucleotide sequence ID" value="NZ_NGAF01000023.1"/>
</dbReference>
<dbReference type="Proteomes" id="UP000215506">
    <property type="component" value="Unassembled WGS sequence"/>
</dbReference>
<keyword evidence="2" id="KW-1185">Reference proteome</keyword>
<protein>
    <submittedName>
        <fullName evidence="1">Uncharacterized protein</fullName>
    </submittedName>
</protein>
<dbReference type="EMBL" id="NGAF01000023">
    <property type="protein sequence ID" value="OXR41089.1"/>
    <property type="molecule type" value="Genomic_DNA"/>
</dbReference>
<evidence type="ECO:0000313" key="1">
    <source>
        <dbReference type="EMBL" id="OXR41089.1"/>
    </source>
</evidence>